<dbReference type="Pfam" id="PF10341">
    <property type="entry name" value="TPP1"/>
    <property type="match status" value="1"/>
</dbReference>
<evidence type="ECO:0000256" key="7">
    <source>
        <dbReference type="ARBA" id="ARBA00023906"/>
    </source>
</evidence>
<dbReference type="EMBL" id="CP138894">
    <property type="protein sequence ID" value="WPK23473.1"/>
    <property type="molecule type" value="Genomic_DNA"/>
</dbReference>
<evidence type="ECO:0000256" key="1">
    <source>
        <dbReference type="ARBA" id="ARBA00004123"/>
    </source>
</evidence>
<reference evidence="11 12" key="1">
    <citation type="submission" date="2023-10" db="EMBL/GenBank/DDBJ databases">
        <title>Draft Genome Sequence of Candida saopaulonensis from a very Premature Infant with Sepsis.</title>
        <authorList>
            <person name="Ning Y."/>
            <person name="Dai R."/>
            <person name="Xiao M."/>
            <person name="Xu Y."/>
            <person name="Yan Q."/>
            <person name="Zhang L."/>
        </authorList>
    </citation>
    <scope>NUCLEOTIDE SEQUENCE [LARGE SCALE GENOMIC DNA]</scope>
    <source>
        <strain evidence="11 12">19XY460</strain>
    </source>
</reference>
<keyword evidence="5" id="KW-0539">Nucleus</keyword>
<dbReference type="AlphaFoldDB" id="A0AAX4H4R7"/>
<keyword evidence="9" id="KW-0732">Signal</keyword>
<dbReference type="Proteomes" id="UP001338582">
    <property type="component" value="Chromosome 1"/>
</dbReference>
<proteinExistence type="inferred from homology"/>
<dbReference type="KEGG" id="asau:88171782"/>
<dbReference type="GO" id="GO:0042162">
    <property type="term" value="F:telomeric DNA binding"/>
    <property type="evidence" value="ECO:0007669"/>
    <property type="project" value="InterPro"/>
</dbReference>
<sequence>MSYPVPILVPWIISGLLDFTHAQSAYSNPILKKRFVAYTNGKCLLPWTPLIRILSFVSTTSTGEILVIVHDATHKILARLSRKAILKFEQVYGQRITFETINRLMIFRQADLRFVGDAESPEFGRALSYLGVKYSQGSSLALVFLDVQEIDFFVRDLISVSGAADNLLVLVYRDREYVSRFCLKNATKVADKDDIVSDLDDYEEDSFNQSWLW</sequence>
<dbReference type="GeneID" id="88171782"/>
<evidence type="ECO:0000256" key="6">
    <source>
        <dbReference type="ARBA" id="ARBA00023777"/>
    </source>
</evidence>
<comment type="function">
    <text evidence="8">Component of the telomerase complex involved in telomere replication. Stimulates RNA/DNA heteroduplex unwinding which favors the telomere replication by the telomerase.</text>
</comment>
<feature type="chain" id="PRO_5043410673" description="Telomere replication protein EST3" evidence="9">
    <location>
        <begin position="23"/>
        <end position="213"/>
    </location>
</feature>
<keyword evidence="3" id="KW-0158">Chromosome</keyword>
<dbReference type="GO" id="GO:0005697">
    <property type="term" value="C:telomerase holoenzyme complex"/>
    <property type="evidence" value="ECO:0007669"/>
    <property type="project" value="InterPro"/>
</dbReference>
<comment type="similarity">
    <text evidence="6">Belongs to the EST3 family.</text>
</comment>
<evidence type="ECO:0000256" key="3">
    <source>
        <dbReference type="ARBA" id="ARBA00022454"/>
    </source>
</evidence>
<evidence type="ECO:0000256" key="4">
    <source>
        <dbReference type="ARBA" id="ARBA00022895"/>
    </source>
</evidence>
<dbReference type="RefSeq" id="XP_062875859.1">
    <property type="nucleotide sequence ID" value="XM_063019789.1"/>
</dbReference>
<keyword evidence="4" id="KW-0779">Telomere</keyword>
<dbReference type="InterPro" id="IPR019437">
    <property type="entry name" value="TPP1/Est3"/>
</dbReference>
<accession>A0AAX4H4R7</accession>
<feature type="signal peptide" evidence="9">
    <location>
        <begin position="1"/>
        <end position="22"/>
    </location>
</feature>
<evidence type="ECO:0000256" key="9">
    <source>
        <dbReference type="SAM" id="SignalP"/>
    </source>
</evidence>
<evidence type="ECO:0000259" key="10">
    <source>
        <dbReference type="Pfam" id="PF10341"/>
    </source>
</evidence>
<evidence type="ECO:0000313" key="12">
    <source>
        <dbReference type="Proteomes" id="UP001338582"/>
    </source>
</evidence>
<evidence type="ECO:0000256" key="8">
    <source>
        <dbReference type="ARBA" id="ARBA00024878"/>
    </source>
</evidence>
<evidence type="ECO:0000256" key="5">
    <source>
        <dbReference type="ARBA" id="ARBA00023242"/>
    </source>
</evidence>
<gene>
    <name evidence="11" type="ORF">PUMCH_000714</name>
</gene>
<protein>
    <recommendedName>
        <fullName evidence="7">Telomere replication protein EST3</fullName>
    </recommendedName>
</protein>
<dbReference type="Gene3D" id="2.40.50.960">
    <property type="match status" value="1"/>
</dbReference>
<evidence type="ECO:0000256" key="2">
    <source>
        <dbReference type="ARBA" id="ARBA00004574"/>
    </source>
</evidence>
<dbReference type="GO" id="GO:0007004">
    <property type="term" value="P:telomere maintenance via telomerase"/>
    <property type="evidence" value="ECO:0007669"/>
    <property type="project" value="InterPro"/>
</dbReference>
<dbReference type="GO" id="GO:0000781">
    <property type="term" value="C:chromosome, telomeric region"/>
    <property type="evidence" value="ECO:0007669"/>
    <property type="project" value="UniProtKB-SubCell"/>
</dbReference>
<feature type="domain" description="Shelterin complex subunit TPP1/Est3" evidence="10">
    <location>
        <begin position="10"/>
        <end position="159"/>
    </location>
</feature>
<keyword evidence="12" id="KW-1185">Reference proteome</keyword>
<organism evidence="11 12">
    <name type="scientific">Australozyma saopauloensis</name>
    <dbReference type="NCBI Taxonomy" id="291208"/>
    <lineage>
        <taxon>Eukaryota</taxon>
        <taxon>Fungi</taxon>
        <taxon>Dikarya</taxon>
        <taxon>Ascomycota</taxon>
        <taxon>Saccharomycotina</taxon>
        <taxon>Pichiomycetes</taxon>
        <taxon>Metschnikowiaceae</taxon>
        <taxon>Australozyma</taxon>
    </lineage>
</organism>
<comment type="subcellular location">
    <subcellularLocation>
        <location evidence="2">Chromosome</location>
        <location evidence="2">Telomere</location>
    </subcellularLocation>
    <subcellularLocation>
        <location evidence="1">Nucleus</location>
    </subcellularLocation>
</comment>
<evidence type="ECO:0000313" key="11">
    <source>
        <dbReference type="EMBL" id="WPK23473.1"/>
    </source>
</evidence>
<name>A0AAX4H4R7_9ASCO</name>